<organism evidence="3 4">
    <name type="scientific">Succinivibrio dextrinosolvens DSM 3072</name>
    <dbReference type="NCBI Taxonomy" id="1123324"/>
    <lineage>
        <taxon>Bacteria</taxon>
        <taxon>Pseudomonadati</taxon>
        <taxon>Pseudomonadota</taxon>
        <taxon>Gammaproteobacteria</taxon>
        <taxon>Aeromonadales</taxon>
        <taxon>Succinivibrionaceae</taxon>
        <taxon>Succinivibrio</taxon>
    </lineage>
</organism>
<sequence>MAFEVVLSDKSKKFENKSESEHVSFCDIGEFACIKDYIMECPDAKLTMNSKLFLKDLLKFTGMEMSFGYMEPDTVGPFSHKHKLNEEVYIVLSGNGTMTVDNKDYSLKEGSVMRIDPAGVRKLSSGNKGLTYICIQTKSNSLEGYTMTDGEIL</sequence>
<keyword evidence="4" id="KW-1185">Reference proteome</keyword>
<dbReference type="AlphaFoldDB" id="A0A1T4VQ71"/>
<dbReference type="Gene3D" id="2.60.120.10">
    <property type="entry name" value="Jelly Rolls"/>
    <property type="match status" value="1"/>
</dbReference>
<dbReference type="STRING" id="83771.SAMN02910357_01478"/>
<dbReference type="SUPFAM" id="SSF51182">
    <property type="entry name" value="RmlC-like cupins"/>
    <property type="match status" value="1"/>
</dbReference>
<evidence type="ECO:0000259" key="2">
    <source>
        <dbReference type="Pfam" id="PF07883"/>
    </source>
</evidence>
<dbReference type="PANTHER" id="PTHR35848">
    <property type="entry name" value="OXALATE-BINDING PROTEIN"/>
    <property type="match status" value="1"/>
</dbReference>
<dbReference type="GO" id="GO:0046872">
    <property type="term" value="F:metal ion binding"/>
    <property type="evidence" value="ECO:0007669"/>
    <property type="project" value="UniProtKB-KW"/>
</dbReference>
<name>A0A1T4VQ71_9GAMM</name>
<dbReference type="EMBL" id="FUXX01000040">
    <property type="protein sequence ID" value="SKA67097.1"/>
    <property type="molecule type" value="Genomic_DNA"/>
</dbReference>
<dbReference type="InterPro" id="IPR014710">
    <property type="entry name" value="RmlC-like_jellyroll"/>
</dbReference>
<dbReference type="InterPro" id="IPR011051">
    <property type="entry name" value="RmlC_Cupin_sf"/>
</dbReference>
<dbReference type="InterPro" id="IPR051610">
    <property type="entry name" value="GPI/OXD"/>
</dbReference>
<dbReference type="PANTHER" id="PTHR35848:SF6">
    <property type="entry name" value="CUPIN TYPE-2 DOMAIN-CONTAINING PROTEIN"/>
    <property type="match status" value="1"/>
</dbReference>
<gene>
    <name evidence="3" type="ORF">SAMN02745213_01905</name>
</gene>
<proteinExistence type="predicted"/>
<dbReference type="RefSeq" id="WP_078929268.1">
    <property type="nucleotide sequence ID" value="NZ_FUXX01000040.1"/>
</dbReference>
<protein>
    <submittedName>
        <fullName evidence="3">Cupin domain-containing protein</fullName>
    </submittedName>
</protein>
<dbReference type="InterPro" id="IPR013096">
    <property type="entry name" value="Cupin_2"/>
</dbReference>
<accession>A0A1T4VQ71</accession>
<reference evidence="4" key="1">
    <citation type="submission" date="2017-02" db="EMBL/GenBank/DDBJ databases">
        <authorList>
            <person name="Varghese N."/>
            <person name="Submissions S."/>
        </authorList>
    </citation>
    <scope>NUCLEOTIDE SEQUENCE [LARGE SCALE GENOMIC DNA]</scope>
    <source>
        <strain evidence="4">DSM 3072</strain>
    </source>
</reference>
<feature type="domain" description="Cupin type-2" evidence="2">
    <location>
        <begin position="70"/>
        <end position="118"/>
    </location>
</feature>
<evidence type="ECO:0000313" key="4">
    <source>
        <dbReference type="Proteomes" id="UP000242432"/>
    </source>
</evidence>
<keyword evidence="1" id="KW-0479">Metal-binding</keyword>
<evidence type="ECO:0000313" key="3">
    <source>
        <dbReference type="EMBL" id="SKA67097.1"/>
    </source>
</evidence>
<evidence type="ECO:0000256" key="1">
    <source>
        <dbReference type="ARBA" id="ARBA00022723"/>
    </source>
</evidence>
<dbReference type="Pfam" id="PF07883">
    <property type="entry name" value="Cupin_2"/>
    <property type="match status" value="1"/>
</dbReference>
<dbReference type="Proteomes" id="UP000242432">
    <property type="component" value="Unassembled WGS sequence"/>
</dbReference>
<dbReference type="CDD" id="cd06985">
    <property type="entry name" value="cupin_BF4112"/>
    <property type="match status" value="1"/>
</dbReference>